<protein>
    <submittedName>
        <fullName evidence="1">Uncharacterized protein</fullName>
    </submittedName>
</protein>
<dbReference type="Proteomes" id="UP001055811">
    <property type="component" value="Linkage Group LG07"/>
</dbReference>
<sequence length="83" mass="9006">MASLVLLFSELLKHHEDAEFGYTSSLSRPSRFSGGPAPAVDDGGSCAASQRVVRKSLRSGFGGSRKEDFVEDEPELRVCVEFV</sequence>
<reference evidence="2" key="1">
    <citation type="journal article" date="2022" name="Mol. Ecol. Resour.">
        <title>The genomes of chicory, endive, great burdock and yacon provide insights into Asteraceae palaeo-polyploidization history and plant inulin production.</title>
        <authorList>
            <person name="Fan W."/>
            <person name="Wang S."/>
            <person name="Wang H."/>
            <person name="Wang A."/>
            <person name="Jiang F."/>
            <person name="Liu H."/>
            <person name="Zhao H."/>
            <person name="Xu D."/>
            <person name="Zhang Y."/>
        </authorList>
    </citation>
    <scope>NUCLEOTIDE SEQUENCE [LARGE SCALE GENOMIC DNA]</scope>
    <source>
        <strain evidence="2">cv. Punajuju</strain>
    </source>
</reference>
<keyword evidence="2" id="KW-1185">Reference proteome</keyword>
<dbReference type="EMBL" id="CM042015">
    <property type="protein sequence ID" value="KAI3710254.1"/>
    <property type="molecule type" value="Genomic_DNA"/>
</dbReference>
<gene>
    <name evidence="1" type="ORF">L2E82_40031</name>
</gene>
<proteinExistence type="predicted"/>
<evidence type="ECO:0000313" key="1">
    <source>
        <dbReference type="EMBL" id="KAI3710254.1"/>
    </source>
</evidence>
<name>A0ACB9AJP1_CICIN</name>
<accession>A0ACB9AJP1</accession>
<comment type="caution">
    <text evidence="1">The sequence shown here is derived from an EMBL/GenBank/DDBJ whole genome shotgun (WGS) entry which is preliminary data.</text>
</comment>
<organism evidence="1 2">
    <name type="scientific">Cichorium intybus</name>
    <name type="common">Chicory</name>
    <dbReference type="NCBI Taxonomy" id="13427"/>
    <lineage>
        <taxon>Eukaryota</taxon>
        <taxon>Viridiplantae</taxon>
        <taxon>Streptophyta</taxon>
        <taxon>Embryophyta</taxon>
        <taxon>Tracheophyta</taxon>
        <taxon>Spermatophyta</taxon>
        <taxon>Magnoliopsida</taxon>
        <taxon>eudicotyledons</taxon>
        <taxon>Gunneridae</taxon>
        <taxon>Pentapetalae</taxon>
        <taxon>asterids</taxon>
        <taxon>campanulids</taxon>
        <taxon>Asterales</taxon>
        <taxon>Asteraceae</taxon>
        <taxon>Cichorioideae</taxon>
        <taxon>Cichorieae</taxon>
        <taxon>Cichoriinae</taxon>
        <taxon>Cichorium</taxon>
    </lineage>
</organism>
<reference evidence="1 2" key="2">
    <citation type="journal article" date="2022" name="Mol. Ecol. Resour.">
        <title>The genomes of chicory, endive, great burdock and yacon provide insights into Asteraceae paleo-polyploidization history and plant inulin production.</title>
        <authorList>
            <person name="Fan W."/>
            <person name="Wang S."/>
            <person name="Wang H."/>
            <person name="Wang A."/>
            <person name="Jiang F."/>
            <person name="Liu H."/>
            <person name="Zhao H."/>
            <person name="Xu D."/>
            <person name="Zhang Y."/>
        </authorList>
    </citation>
    <scope>NUCLEOTIDE SEQUENCE [LARGE SCALE GENOMIC DNA]</scope>
    <source>
        <strain evidence="2">cv. Punajuju</strain>
        <tissue evidence="1">Leaves</tissue>
    </source>
</reference>
<evidence type="ECO:0000313" key="2">
    <source>
        <dbReference type="Proteomes" id="UP001055811"/>
    </source>
</evidence>